<dbReference type="NCBIfam" id="TIGR03824">
    <property type="entry name" value="FlgM_jcvi"/>
    <property type="match status" value="1"/>
</dbReference>
<keyword evidence="11" id="KW-0282">Flagellum</keyword>
<dbReference type="AlphaFoldDB" id="A0A0W0TQK2"/>
<dbReference type="InterPro" id="IPR007412">
    <property type="entry name" value="FlgM"/>
</dbReference>
<dbReference type="OrthoDB" id="5654317at2"/>
<evidence type="ECO:0000256" key="5">
    <source>
        <dbReference type="ARBA" id="ARBA00023015"/>
    </source>
</evidence>
<name>A0A0W0TQK2_LEGER</name>
<evidence type="ECO:0000256" key="8">
    <source>
        <dbReference type="ARBA" id="ARBA00030117"/>
    </source>
</evidence>
<comment type="caution">
    <text evidence="11">The sequence shown here is derived from an EMBL/GenBank/DDBJ whole genome shotgun (WGS) entry which is preliminary data.</text>
</comment>
<keyword evidence="11" id="KW-0969">Cilium</keyword>
<keyword evidence="3" id="KW-0678">Repressor</keyword>
<accession>A0A0W0TQK2</accession>
<dbReference type="Pfam" id="PF04316">
    <property type="entry name" value="FlgM"/>
    <property type="match status" value="1"/>
</dbReference>
<feature type="domain" description="Anti-sigma-28 factor FlgM C-terminal" evidence="10">
    <location>
        <begin position="47"/>
        <end position="99"/>
    </location>
</feature>
<keyword evidence="11" id="KW-0966">Cell projection</keyword>
<organism evidence="11 12">
    <name type="scientific">Legionella erythra</name>
    <dbReference type="NCBI Taxonomy" id="448"/>
    <lineage>
        <taxon>Bacteria</taxon>
        <taxon>Pseudomonadati</taxon>
        <taxon>Pseudomonadota</taxon>
        <taxon>Gammaproteobacteria</taxon>
        <taxon>Legionellales</taxon>
        <taxon>Legionellaceae</taxon>
        <taxon>Legionella</taxon>
    </lineage>
</organism>
<proteinExistence type="inferred from homology"/>
<gene>
    <name evidence="11" type="primary">flgM</name>
    <name evidence="11" type="ORF">Lery_1009</name>
</gene>
<evidence type="ECO:0000256" key="1">
    <source>
        <dbReference type="ARBA" id="ARBA00005322"/>
    </source>
</evidence>
<dbReference type="InterPro" id="IPR035890">
    <property type="entry name" value="Anti-sigma-28_factor_FlgM_sf"/>
</dbReference>
<comment type="similarity">
    <text evidence="1">Belongs to the FlgM family.</text>
</comment>
<reference evidence="11 12" key="1">
    <citation type="submission" date="2015-11" db="EMBL/GenBank/DDBJ databases">
        <title>Genomic analysis of 38 Legionella species identifies large and diverse effector repertoires.</title>
        <authorList>
            <person name="Burstein D."/>
            <person name="Amaro F."/>
            <person name="Zusman T."/>
            <person name="Lifshitz Z."/>
            <person name="Cohen O."/>
            <person name="Gilbert J.A."/>
            <person name="Pupko T."/>
            <person name="Shuman H.A."/>
            <person name="Segal G."/>
        </authorList>
    </citation>
    <scope>NUCLEOTIDE SEQUENCE [LARGE SCALE GENOMIC DNA]</scope>
    <source>
        <strain evidence="11 12">SE-32A-C8</strain>
    </source>
</reference>
<evidence type="ECO:0000256" key="7">
    <source>
        <dbReference type="ARBA" id="ARBA00024739"/>
    </source>
</evidence>
<keyword evidence="6" id="KW-0804">Transcription</keyword>
<evidence type="ECO:0000256" key="9">
    <source>
        <dbReference type="SAM" id="MobiDB-lite"/>
    </source>
</evidence>
<dbReference type="SUPFAM" id="SSF101498">
    <property type="entry name" value="Anti-sigma factor FlgM"/>
    <property type="match status" value="1"/>
</dbReference>
<dbReference type="EMBL" id="LNYA01000023">
    <property type="protein sequence ID" value="KTC97955.1"/>
    <property type="molecule type" value="Genomic_DNA"/>
</dbReference>
<dbReference type="GO" id="GO:0045892">
    <property type="term" value="P:negative regulation of DNA-templated transcription"/>
    <property type="evidence" value="ECO:0007669"/>
    <property type="project" value="InterPro"/>
</dbReference>
<evidence type="ECO:0000256" key="3">
    <source>
        <dbReference type="ARBA" id="ARBA00022491"/>
    </source>
</evidence>
<feature type="region of interest" description="Disordered" evidence="9">
    <location>
        <begin position="25"/>
        <end position="48"/>
    </location>
</feature>
<dbReference type="PATRIC" id="fig|448.7.peg.1057"/>
<keyword evidence="5" id="KW-0805">Transcription regulation</keyword>
<evidence type="ECO:0000256" key="2">
    <source>
        <dbReference type="ARBA" id="ARBA00017823"/>
    </source>
</evidence>
<evidence type="ECO:0000256" key="4">
    <source>
        <dbReference type="ARBA" id="ARBA00022795"/>
    </source>
</evidence>
<keyword evidence="12" id="KW-1185">Reference proteome</keyword>
<evidence type="ECO:0000259" key="10">
    <source>
        <dbReference type="Pfam" id="PF04316"/>
    </source>
</evidence>
<comment type="function">
    <text evidence="7">Responsible for the coupling of flagellin expression to flagellar assembly by preventing expression of the flagellin genes when a component of the middle class of proteins is defective. It negatively regulates flagellar genes by inhibiting the activity of FliA by directly binding to FliA.</text>
</comment>
<dbReference type="InterPro" id="IPR031316">
    <property type="entry name" value="FlgM_C"/>
</dbReference>
<keyword evidence="4" id="KW-1005">Bacterial flagellum biogenesis</keyword>
<evidence type="ECO:0000313" key="12">
    <source>
        <dbReference type="Proteomes" id="UP000054773"/>
    </source>
</evidence>
<sequence>MESVIERNAMVNSINETGNFKRVDTESRVQRLQNQKDGESVATEASSVNLSDASQQLATLKDIILKEPDVDNARVEYLKELLHSGRYEISSDKIAKKMFDDIQLA</sequence>
<dbReference type="GO" id="GO:0044781">
    <property type="term" value="P:bacterial-type flagellum organization"/>
    <property type="evidence" value="ECO:0007669"/>
    <property type="project" value="UniProtKB-KW"/>
</dbReference>
<feature type="compositionally biased region" description="Basic and acidic residues" evidence="9">
    <location>
        <begin position="25"/>
        <end position="39"/>
    </location>
</feature>
<evidence type="ECO:0000256" key="6">
    <source>
        <dbReference type="ARBA" id="ARBA00023163"/>
    </source>
</evidence>
<protein>
    <recommendedName>
        <fullName evidence="2">Negative regulator of flagellin synthesis</fullName>
    </recommendedName>
    <alternativeName>
        <fullName evidence="8">Anti-sigma-28 factor</fullName>
    </alternativeName>
</protein>
<evidence type="ECO:0000313" key="11">
    <source>
        <dbReference type="EMBL" id="KTC97955.1"/>
    </source>
</evidence>
<dbReference type="Proteomes" id="UP000054773">
    <property type="component" value="Unassembled WGS sequence"/>
</dbReference>
<dbReference type="STRING" id="448.Lery_1009"/>